<dbReference type="Proteomes" id="UP000492821">
    <property type="component" value="Unassembled WGS sequence"/>
</dbReference>
<evidence type="ECO:0000313" key="2">
    <source>
        <dbReference type="Proteomes" id="UP000492821"/>
    </source>
</evidence>
<keyword evidence="1" id="KW-0812">Transmembrane</keyword>
<accession>A0A7E4W0X4</accession>
<dbReference type="PANTHER" id="PTHR34149">
    <property type="entry name" value="PROTEIN CBG11905-RELATED"/>
    <property type="match status" value="1"/>
</dbReference>
<dbReference type="Pfam" id="PF10853">
    <property type="entry name" value="DUF2650"/>
    <property type="match status" value="1"/>
</dbReference>
<keyword evidence="2" id="KW-1185">Reference proteome</keyword>
<name>A0A7E4W0X4_PANRE</name>
<dbReference type="InterPro" id="IPR022559">
    <property type="entry name" value="SUP-1-like"/>
</dbReference>
<reference evidence="2" key="1">
    <citation type="journal article" date="2013" name="Genetics">
        <title>The draft genome and transcriptome of Panagrellus redivivus are shaped by the harsh demands of a free-living lifestyle.</title>
        <authorList>
            <person name="Srinivasan J."/>
            <person name="Dillman A.R."/>
            <person name="Macchietto M.G."/>
            <person name="Heikkinen L."/>
            <person name="Lakso M."/>
            <person name="Fracchia K.M."/>
            <person name="Antoshechkin I."/>
            <person name="Mortazavi A."/>
            <person name="Wong G."/>
            <person name="Sternberg P.W."/>
        </authorList>
    </citation>
    <scope>NUCLEOTIDE SEQUENCE [LARGE SCALE GENOMIC DNA]</scope>
    <source>
        <strain evidence="2">MT8872</strain>
    </source>
</reference>
<dbReference type="PANTHER" id="PTHR34149:SF9">
    <property type="entry name" value="PROTEIN CBG09996"/>
    <property type="match status" value="1"/>
</dbReference>
<protein>
    <submittedName>
        <fullName evidence="3">Vesicular, overexpressed in cancer, prosurvival protein 1</fullName>
    </submittedName>
</protein>
<dbReference type="WBParaSite" id="Pan_g5139.t1">
    <property type="protein sequence ID" value="Pan_g5139.t1"/>
    <property type="gene ID" value="Pan_g5139"/>
</dbReference>
<proteinExistence type="predicted"/>
<keyword evidence="1" id="KW-1133">Transmembrane helix</keyword>
<reference evidence="3" key="2">
    <citation type="submission" date="2020-10" db="UniProtKB">
        <authorList>
            <consortium name="WormBaseParasite"/>
        </authorList>
    </citation>
    <scope>IDENTIFICATION</scope>
</reference>
<keyword evidence="1" id="KW-0472">Membrane</keyword>
<feature type="transmembrane region" description="Helical" evidence="1">
    <location>
        <begin position="59"/>
        <end position="81"/>
    </location>
</feature>
<evidence type="ECO:0000313" key="3">
    <source>
        <dbReference type="WBParaSite" id="Pan_g5139.t1"/>
    </source>
</evidence>
<dbReference type="AlphaFoldDB" id="A0A7E4W0X4"/>
<sequence length="120" mass="13242">MPDMVPSDSRMVDDYQADDDVLYCPAKLNGQKCPGDDSVFIYHECCDDSSPNCCARNRLWVNIFLVSMTFVILSLIVAALWRFVCCPDSSNGTGLKYKLSSVGIQGFSTVDKKLINAESA</sequence>
<evidence type="ECO:0000256" key="1">
    <source>
        <dbReference type="SAM" id="Phobius"/>
    </source>
</evidence>
<organism evidence="2 3">
    <name type="scientific">Panagrellus redivivus</name>
    <name type="common">Microworm</name>
    <dbReference type="NCBI Taxonomy" id="6233"/>
    <lineage>
        <taxon>Eukaryota</taxon>
        <taxon>Metazoa</taxon>
        <taxon>Ecdysozoa</taxon>
        <taxon>Nematoda</taxon>
        <taxon>Chromadorea</taxon>
        <taxon>Rhabditida</taxon>
        <taxon>Tylenchina</taxon>
        <taxon>Panagrolaimomorpha</taxon>
        <taxon>Panagrolaimoidea</taxon>
        <taxon>Panagrolaimidae</taxon>
        <taxon>Panagrellus</taxon>
    </lineage>
</organism>